<reference evidence="3 5" key="1">
    <citation type="submission" date="2021-11" db="EMBL/GenBank/DDBJ databases">
        <authorList>
            <person name="Islam A."/>
            <person name="Islam S."/>
            <person name="Flora M.S."/>
            <person name="Rahman M."/>
            <person name="Ziaur R.M."/>
            <person name="Epstein J.H."/>
            <person name="Hassan M."/>
            <person name="Klassen M."/>
            <person name="Woodard K."/>
            <person name="Webb A."/>
            <person name="Webby R.J."/>
            <person name="El Zowalaty M.E."/>
        </authorList>
    </citation>
    <scope>NUCLEOTIDE SEQUENCE</scope>
    <source>
        <strain evidence="4">Pbs1</strain>
        <strain evidence="3">Pbs3</strain>
    </source>
</reference>
<dbReference type="PANTHER" id="PTHR22093">
    <property type="entry name" value="LEUKOCYTE RECEPTOR CLUSTER LRC MEMBER 1"/>
    <property type="match status" value="1"/>
</dbReference>
<dbReference type="EMBL" id="CAKLCB010000110">
    <property type="protein sequence ID" value="CAH0515405.1"/>
    <property type="molecule type" value="Genomic_DNA"/>
</dbReference>
<evidence type="ECO:0000313" key="5">
    <source>
        <dbReference type="Proteomes" id="UP001158986"/>
    </source>
</evidence>
<keyword evidence="1" id="KW-0175">Coiled coil</keyword>
<evidence type="ECO:0000256" key="1">
    <source>
        <dbReference type="SAM" id="Coils"/>
    </source>
</evidence>
<feature type="compositionally biased region" description="Basic residues" evidence="2">
    <location>
        <begin position="209"/>
        <end position="222"/>
    </location>
</feature>
<dbReference type="Proteomes" id="UP001160483">
    <property type="component" value="Unassembled WGS sequence"/>
</dbReference>
<protein>
    <recommendedName>
        <fullName evidence="7">CBF1-interacting co-repressor CIR N-terminal domain-containing protein</fullName>
    </recommendedName>
</protein>
<evidence type="ECO:0000313" key="6">
    <source>
        <dbReference type="Proteomes" id="UP001160483"/>
    </source>
</evidence>
<organism evidence="3 6">
    <name type="scientific">Peronospora belbahrii</name>
    <dbReference type="NCBI Taxonomy" id="622444"/>
    <lineage>
        <taxon>Eukaryota</taxon>
        <taxon>Sar</taxon>
        <taxon>Stramenopiles</taxon>
        <taxon>Oomycota</taxon>
        <taxon>Peronosporomycetes</taxon>
        <taxon>Peronosporales</taxon>
        <taxon>Peronosporaceae</taxon>
        <taxon>Peronospora</taxon>
    </lineage>
</organism>
<dbReference type="InterPro" id="IPR039875">
    <property type="entry name" value="LENG1-like"/>
</dbReference>
<proteinExistence type="predicted"/>
<evidence type="ECO:0000313" key="3">
    <source>
        <dbReference type="EMBL" id="CAH0480064.1"/>
    </source>
</evidence>
<feature type="compositionally biased region" description="Basic and acidic residues" evidence="2">
    <location>
        <begin position="230"/>
        <end position="252"/>
    </location>
</feature>
<feature type="coiled-coil region" evidence="1">
    <location>
        <begin position="19"/>
        <end position="52"/>
    </location>
</feature>
<dbReference type="AlphaFoldDB" id="A0AAU9L275"/>
<dbReference type="Proteomes" id="UP001158986">
    <property type="component" value="Unassembled WGS sequence"/>
</dbReference>
<keyword evidence="5" id="KW-1185">Reference proteome</keyword>
<gene>
    <name evidence="4" type="ORF">PBS001_LOCUS2116</name>
    <name evidence="3" type="ORF">PBS003_LOCUS6690</name>
</gene>
<evidence type="ECO:0000313" key="4">
    <source>
        <dbReference type="EMBL" id="CAH0515405.1"/>
    </source>
</evidence>
<feature type="region of interest" description="Disordered" evidence="2">
    <location>
        <begin position="183"/>
        <end position="252"/>
    </location>
</feature>
<evidence type="ECO:0008006" key="7">
    <source>
        <dbReference type="Google" id="ProtNLM"/>
    </source>
</evidence>
<dbReference type="PANTHER" id="PTHR22093:SF0">
    <property type="entry name" value="LEUKOCYTE RECEPTOR CLUSTER MEMBER 1"/>
    <property type="match status" value="1"/>
</dbReference>
<evidence type="ECO:0000256" key="2">
    <source>
        <dbReference type="SAM" id="MobiDB-lite"/>
    </source>
</evidence>
<comment type="caution">
    <text evidence="3">The sequence shown here is derived from an EMBL/GenBank/DDBJ whole genome shotgun (WGS) entry which is preliminary data.</text>
</comment>
<name>A0AAU9L275_9STRA</name>
<dbReference type="EMBL" id="CAKKTJ010000322">
    <property type="protein sequence ID" value="CAH0480064.1"/>
    <property type="molecule type" value="Genomic_DNA"/>
</dbReference>
<accession>A0AAU9L275</accession>
<sequence>MGGGGLRILPHKKWHVWRRENIERVLKDERENEEKKQDLEVKERRLAQEKRAQQLLLTEGHDDSQQHINLFQAEEAQASSKDIVKYSKKKTIGQDETLKRYGIVPWYAWTEDEKEKRKELTVRQERKRKRELEVADPLKYMRPKEKQGLRLSFTARSEQRCGSRYDASEEGLDGSDRRKYCARYDRSSVSPKRGNQRYYNGEDDIDKASKHRKKKSKSKHKLGKEAVLQELRRERQEREASERRRAERLMYG</sequence>